<accession>A0ABM1DU47</accession>
<gene>
    <name evidence="2" type="primary">LOC106806128</name>
</gene>
<keyword evidence="1" id="KW-1185">Reference proteome</keyword>
<evidence type="ECO:0000313" key="1">
    <source>
        <dbReference type="Proteomes" id="UP000695022"/>
    </source>
</evidence>
<evidence type="ECO:0000313" key="2">
    <source>
        <dbReference type="RefSeq" id="XP_014663468.1"/>
    </source>
</evidence>
<sequence>MSTNRKLITQTRKGTAAMKCYSDVSALYPDKRAYGYQRGFPHATDGPKYIANAVTDPYEFTDTPRSKQIAPNVDDVLEPRTKSEKLKVRRKLIRVIHDTHKEMEKLRKQRALLHSGKEALDVRPNIGISRKPSKIGVTVSIATDHANCVNTQYEVSPSGSKSMEWVGFSEELNPLVAASRKCQLTRIYHSKNNKRKMES</sequence>
<reference evidence="2" key="1">
    <citation type="submission" date="2025-08" db="UniProtKB">
        <authorList>
            <consortium name="RefSeq"/>
        </authorList>
    </citation>
    <scope>IDENTIFICATION</scope>
</reference>
<dbReference type="RefSeq" id="XP_014663468.1">
    <property type="nucleotide sequence ID" value="XM_014807982.1"/>
</dbReference>
<proteinExistence type="predicted"/>
<name>A0ABM1DU47_PRICU</name>
<dbReference type="Proteomes" id="UP000695022">
    <property type="component" value="Unplaced"/>
</dbReference>
<protein>
    <submittedName>
        <fullName evidence="2">Uncharacterized protein LOC106806128</fullName>
    </submittedName>
</protein>
<dbReference type="GeneID" id="106806128"/>
<organism evidence="1 2">
    <name type="scientific">Priapulus caudatus</name>
    <name type="common">Priapulid worm</name>
    <dbReference type="NCBI Taxonomy" id="37621"/>
    <lineage>
        <taxon>Eukaryota</taxon>
        <taxon>Metazoa</taxon>
        <taxon>Ecdysozoa</taxon>
        <taxon>Scalidophora</taxon>
        <taxon>Priapulida</taxon>
        <taxon>Priapulimorpha</taxon>
        <taxon>Priapulimorphida</taxon>
        <taxon>Priapulidae</taxon>
        <taxon>Priapulus</taxon>
    </lineage>
</organism>